<sequence length="99" mass="10622">MGRGGSRRGGGGGAPRIGGEADAATTREADPGAREEGEASRSMPRCVVEEMGGDALGLAGRRRTSLAWRAYEGGRRGAKSGRRRRRQHKQEGDERRMGR</sequence>
<feature type="compositionally biased region" description="Basic and acidic residues" evidence="1">
    <location>
        <begin position="25"/>
        <end position="39"/>
    </location>
</feature>
<dbReference type="EMBL" id="SPHZ02000007">
    <property type="protein sequence ID" value="KAF0908471.1"/>
    <property type="molecule type" value="Genomic_DNA"/>
</dbReference>
<keyword evidence="3" id="KW-1185">Reference proteome</keyword>
<evidence type="ECO:0000256" key="1">
    <source>
        <dbReference type="SAM" id="MobiDB-lite"/>
    </source>
</evidence>
<feature type="compositionally biased region" description="Basic and acidic residues" evidence="1">
    <location>
        <begin position="89"/>
        <end position="99"/>
    </location>
</feature>
<comment type="caution">
    <text evidence="2">The sequence shown here is derived from an EMBL/GenBank/DDBJ whole genome shotgun (WGS) entry which is preliminary data.</text>
</comment>
<gene>
    <name evidence="2" type="ORF">E2562_025435</name>
</gene>
<feature type="region of interest" description="Disordered" evidence="1">
    <location>
        <begin position="70"/>
        <end position="99"/>
    </location>
</feature>
<feature type="compositionally biased region" description="Gly residues" evidence="1">
    <location>
        <begin position="1"/>
        <end position="16"/>
    </location>
</feature>
<organism evidence="2 3">
    <name type="scientific">Oryza meyeriana var. granulata</name>
    <dbReference type="NCBI Taxonomy" id="110450"/>
    <lineage>
        <taxon>Eukaryota</taxon>
        <taxon>Viridiplantae</taxon>
        <taxon>Streptophyta</taxon>
        <taxon>Embryophyta</taxon>
        <taxon>Tracheophyta</taxon>
        <taxon>Spermatophyta</taxon>
        <taxon>Magnoliopsida</taxon>
        <taxon>Liliopsida</taxon>
        <taxon>Poales</taxon>
        <taxon>Poaceae</taxon>
        <taxon>BOP clade</taxon>
        <taxon>Oryzoideae</taxon>
        <taxon>Oryzeae</taxon>
        <taxon>Oryzinae</taxon>
        <taxon>Oryza</taxon>
        <taxon>Oryza meyeriana</taxon>
    </lineage>
</organism>
<name>A0A6G1D7S2_9ORYZ</name>
<feature type="region of interest" description="Disordered" evidence="1">
    <location>
        <begin position="1"/>
        <end position="46"/>
    </location>
</feature>
<protein>
    <recommendedName>
        <fullName evidence="4">DUF834 domain-containing protein</fullName>
    </recommendedName>
</protein>
<accession>A0A6G1D7S2</accession>
<evidence type="ECO:0000313" key="2">
    <source>
        <dbReference type="EMBL" id="KAF0908471.1"/>
    </source>
</evidence>
<dbReference type="AlphaFoldDB" id="A0A6G1D7S2"/>
<evidence type="ECO:0008006" key="4">
    <source>
        <dbReference type="Google" id="ProtNLM"/>
    </source>
</evidence>
<feature type="compositionally biased region" description="Basic residues" evidence="1">
    <location>
        <begin position="76"/>
        <end position="88"/>
    </location>
</feature>
<reference evidence="2 3" key="1">
    <citation type="submission" date="2019-11" db="EMBL/GenBank/DDBJ databases">
        <title>Whole genome sequence of Oryza granulata.</title>
        <authorList>
            <person name="Li W."/>
        </authorList>
    </citation>
    <scope>NUCLEOTIDE SEQUENCE [LARGE SCALE GENOMIC DNA]</scope>
    <source>
        <strain evidence="3">cv. Menghai</strain>
        <tissue evidence="2">Leaf</tissue>
    </source>
</reference>
<evidence type="ECO:0000313" key="3">
    <source>
        <dbReference type="Proteomes" id="UP000479710"/>
    </source>
</evidence>
<dbReference type="Proteomes" id="UP000479710">
    <property type="component" value="Unassembled WGS sequence"/>
</dbReference>
<proteinExistence type="predicted"/>